<evidence type="ECO:0000313" key="3">
    <source>
        <dbReference type="Proteomes" id="UP000799423"/>
    </source>
</evidence>
<accession>A0A6A7B1H7</accession>
<feature type="compositionally biased region" description="Polar residues" evidence="1">
    <location>
        <begin position="78"/>
        <end position="98"/>
    </location>
</feature>
<organism evidence="2 3">
    <name type="scientific">Plenodomus tracheiphilus IPT5</name>
    <dbReference type="NCBI Taxonomy" id="1408161"/>
    <lineage>
        <taxon>Eukaryota</taxon>
        <taxon>Fungi</taxon>
        <taxon>Dikarya</taxon>
        <taxon>Ascomycota</taxon>
        <taxon>Pezizomycotina</taxon>
        <taxon>Dothideomycetes</taxon>
        <taxon>Pleosporomycetidae</taxon>
        <taxon>Pleosporales</taxon>
        <taxon>Pleosporineae</taxon>
        <taxon>Leptosphaeriaceae</taxon>
        <taxon>Plenodomus</taxon>
    </lineage>
</organism>
<feature type="region of interest" description="Disordered" evidence="1">
    <location>
        <begin position="131"/>
        <end position="156"/>
    </location>
</feature>
<feature type="compositionally biased region" description="Polar residues" evidence="1">
    <location>
        <begin position="131"/>
        <end position="146"/>
    </location>
</feature>
<evidence type="ECO:0000256" key="1">
    <source>
        <dbReference type="SAM" id="MobiDB-lite"/>
    </source>
</evidence>
<keyword evidence="3" id="KW-1185">Reference proteome</keyword>
<feature type="compositionally biased region" description="Basic and acidic residues" evidence="1">
    <location>
        <begin position="100"/>
        <end position="113"/>
    </location>
</feature>
<reference evidence="2" key="1">
    <citation type="submission" date="2020-01" db="EMBL/GenBank/DDBJ databases">
        <authorList>
            <consortium name="DOE Joint Genome Institute"/>
            <person name="Haridas S."/>
            <person name="Albert R."/>
            <person name="Binder M."/>
            <person name="Bloem J."/>
            <person name="Labutti K."/>
            <person name="Salamov A."/>
            <person name="Andreopoulos B."/>
            <person name="Baker S.E."/>
            <person name="Barry K."/>
            <person name="Bills G."/>
            <person name="Bluhm B.H."/>
            <person name="Cannon C."/>
            <person name="Castanera R."/>
            <person name="Culley D.E."/>
            <person name="Daum C."/>
            <person name="Ezra D."/>
            <person name="Gonzalez J.B."/>
            <person name="Henrissat B."/>
            <person name="Kuo A."/>
            <person name="Liang C."/>
            <person name="Lipzen A."/>
            <person name="Lutzoni F."/>
            <person name="Magnuson J."/>
            <person name="Mondo S."/>
            <person name="Nolan M."/>
            <person name="Ohm R."/>
            <person name="Pangilinan J."/>
            <person name="Park H.-J."/>
            <person name="Ramirez L."/>
            <person name="Alfaro M."/>
            <person name="Sun H."/>
            <person name="Tritt A."/>
            <person name="Yoshinaga Y."/>
            <person name="Zwiers L.-H."/>
            <person name="Turgeon B.G."/>
            <person name="Goodwin S.B."/>
            <person name="Spatafora J.W."/>
            <person name="Crous P.W."/>
            <person name="Grigoriev I.V."/>
        </authorList>
    </citation>
    <scope>NUCLEOTIDE SEQUENCE</scope>
    <source>
        <strain evidence="2">IPT5</strain>
    </source>
</reference>
<gene>
    <name evidence="2" type="ORF">T440DRAFT_135568</name>
</gene>
<feature type="region of interest" description="Disordered" evidence="1">
    <location>
        <begin position="70"/>
        <end position="113"/>
    </location>
</feature>
<protein>
    <submittedName>
        <fullName evidence="2">Uncharacterized protein</fullName>
    </submittedName>
</protein>
<dbReference type="AlphaFoldDB" id="A0A6A7B1H7"/>
<name>A0A6A7B1H7_9PLEO</name>
<sequence length="218" mass="24254">MQAGWTDGFCEYQVRVQRMCVSGDYAHAFIFNMNYTLPTSRTTKTQDMQPTHRQSVLAPYNQTTIQSPLLNSLSPSLHTPQTHTFPISNPTHQNHSSIKQQEKEKEPKSRKKEKDMCNVLLTLYTCTHTSPIHPTSYTRPSPSVDATQADAGSEWPRHEGSSVVLCQDALRRGERCYGLLGGLGRVKYKDSEGVCGGCAKKVVRGEDEGKGEEKGVGH</sequence>
<dbReference type="Proteomes" id="UP000799423">
    <property type="component" value="Unassembled WGS sequence"/>
</dbReference>
<proteinExistence type="predicted"/>
<evidence type="ECO:0000313" key="2">
    <source>
        <dbReference type="EMBL" id="KAF2849376.1"/>
    </source>
</evidence>
<dbReference type="EMBL" id="MU006312">
    <property type="protein sequence ID" value="KAF2849376.1"/>
    <property type="molecule type" value="Genomic_DNA"/>
</dbReference>